<feature type="compositionally biased region" description="Polar residues" evidence="1">
    <location>
        <begin position="52"/>
        <end position="65"/>
    </location>
</feature>
<sequence length="196" mass="21555">MSKARRWALHGALAEGRVVQWGEFTGESEKGGEADPWANSETAAVRAREQTGGATEKSNSETRALTATEPAAPLSKILQALRTTQRSPRALAAGKAARYRSAKAERQPNPPQSLRGKQPRFRCLRHKSRAWSLLPDPVKSTKGTRSTSSTELKQVVEMRGHSPTHQYDCSADDVSRYFNYCMKGLMEFLALGVLGI</sequence>
<evidence type="ECO:0000313" key="3">
    <source>
        <dbReference type="Proteomes" id="UP001066276"/>
    </source>
</evidence>
<feature type="region of interest" description="Disordered" evidence="1">
    <location>
        <begin position="25"/>
        <end position="70"/>
    </location>
</feature>
<name>A0AAV7V4X8_PLEWA</name>
<organism evidence="2 3">
    <name type="scientific">Pleurodeles waltl</name>
    <name type="common">Iberian ribbed newt</name>
    <dbReference type="NCBI Taxonomy" id="8319"/>
    <lineage>
        <taxon>Eukaryota</taxon>
        <taxon>Metazoa</taxon>
        <taxon>Chordata</taxon>
        <taxon>Craniata</taxon>
        <taxon>Vertebrata</taxon>
        <taxon>Euteleostomi</taxon>
        <taxon>Amphibia</taxon>
        <taxon>Batrachia</taxon>
        <taxon>Caudata</taxon>
        <taxon>Salamandroidea</taxon>
        <taxon>Salamandridae</taxon>
        <taxon>Pleurodelinae</taxon>
        <taxon>Pleurodeles</taxon>
    </lineage>
</organism>
<evidence type="ECO:0000256" key="1">
    <source>
        <dbReference type="SAM" id="MobiDB-lite"/>
    </source>
</evidence>
<reference evidence="2" key="1">
    <citation type="journal article" date="2022" name="bioRxiv">
        <title>Sequencing and chromosome-scale assembly of the giantPleurodeles waltlgenome.</title>
        <authorList>
            <person name="Brown T."/>
            <person name="Elewa A."/>
            <person name="Iarovenko S."/>
            <person name="Subramanian E."/>
            <person name="Araus A.J."/>
            <person name="Petzold A."/>
            <person name="Susuki M."/>
            <person name="Suzuki K.-i.T."/>
            <person name="Hayashi T."/>
            <person name="Toyoda A."/>
            <person name="Oliveira C."/>
            <person name="Osipova E."/>
            <person name="Leigh N.D."/>
            <person name="Simon A."/>
            <person name="Yun M.H."/>
        </authorList>
    </citation>
    <scope>NUCLEOTIDE SEQUENCE</scope>
    <source>
        <strain evidence="2">20211129_DDA</strain>
        <tissue evidence="2">Liver</tissue>
    </source>
</reference>
<dbReference type="AlphaFoldDB" id="A0AAV7V4X8"/>
<keyword evidence="3" id="KW-1185">Reference proteome</keyword>
<dbReference type="EMBL" id="JANPWB010000004">
    <property type="protein sequence ID" value="KAJ1195841.1"/>
    <property type="molecule type" value="Genomic_DNA"/>
</dbReference>
<evidence type="ECO:0000313" key="2">
    <source>
        <dbReference type="EMBL" id="KAJ1195841.1"/>
    </source>
</evidence>
<gene>
    <name evidence="2" type="ORF">NDU88_005109</name>
</gene>
<comment type="caution">
    <text evidence="2">The sequence shown here is derived from an EMBL/GenBank/DDBJ whole genome shotgun (WGS) entry which is preliminary data.</text>
</comment>
<accession>A0AAV7V4X8</accession>
<proteinExistence type="predicted"/>
<dbReference type="Proteomes" id="UP001066276">
    <property type="component" value="Chromosome 2_2"/>
</dbReference>
<protein>
    <submittedName>
        <fullName evidence="2">Uncharacterized protein</fullName>
    </submittedName>
</protein>